<reference evidence="1" key="1">
    <citation type="submission" date="2024-04" db="UniProtKB">
        <authorList>
            <consortium name="EnsemblMetazoa"/>
        </authorList>
    </citation>
    <scope>IDENTIFICATION</scope>
    <source>
        <strain evidence="1">EBRO</strain>
    </source>
</reference>
<dbReference type="Pfam" id="PF03564">
    <property type="entry name" value="DUF1759"/>
    <property type="match status" value="1"/>
</dbReference>
<organism evidence="1 2">
    <name type="scientific">Anopheles atroparvus</name>
    <name type="common">European mosquito</name>
    <dbReference type="NCBI Taxonomy" id="41427"/>
    <lineage>
        <taxon>Eukaryota</taxon>
        <taxon>Metazoa</taxon>
        <taxon>Ecdysozoa</taxon>
        <taxon>Arthropoda</taxon>
        <taxon>Hexapoda</taxon>
        <taxon>Insecta</taxon>
        <taxon>Pterygota</taxon>
        <taxon>Neoptera</taxon>
        <taxon>Endopterygota</taxon>
        <taxon>Diptera</taxon>
        <taxon>Nematocera</taxon>
        <taxon>Culicoidea</taxon>
        <taxon>Culicidae</taxon>
        <taxon>Anophelinae</taxon>
        <taxon>Anopheles</taxon>
    </lineage>
</organism>
<dbReference type="PANTHER" id="PTHR47331">
    <property type="entry name" value="PHD-TYPE DOMAIN-CONTAINING PROTEIN"/>
    <property type="match status" value="1"/>
</dbReference>
<dbReference type="EnsemblMetazoa" id="ENSAATROPT015241">
    <property type="protein sequence ID" value="ENSAATROPP013687"/>
    <property type="gene ID" value="ENSAATROPG012408"/>
</dbReference>
<dbReference type="PANTHER" id="PTHR47331:SF1">
    <property type="entry name" value="GAG-LIKE PROTEIN"/>
    <property type="match status" value="1"/>
</dbReference>
<dbReference type="InterPro" id="IPR005312">
    <property type="entry name" value="DUF1759"/>
</dbReference>
<evidence type="ECO:0008006" key="3">
    <source>
        <dbReference type="Google" id="ProtNLM"/>
    </source>
</evidence>
<evidence type="ECO:0000313" key="1">
    <source>
        <dbReference type="EnsemblMetazoa" id="ENSAATROPP013687"/>
    </source>
</evidence>
<keyword evidence="2" id="KW-1185">Reference proteome</keyword>
<proteinExistence type="predicted"/>
<protein>
    <recommendedName>
        <fullName evidence="3">CCHC-type domain-containing protein</fullName>
    </recommendedName>
</protein>
<sequence>MVKGFLLDKQTRVESTRPSANSTMQHTFTSSSQMRLPKIELPAFSGDHTQWISFKDRFTAMVHDVSDLSDTVKLQYLLASLKGEAATLFEHVQLIEGNYASTWDALLKRFDDTKTLKREYFKALVDLDGMTGPTPEELTRIVNESRRLVRGMGRLKEPVASWNTPLSSLVRYKLDVETLMAYELATSDVQEDTFETLMEFCERRIKILTNSVVNKANRIETRQAIESRNPRKEQASPRKTCMQTQRQYPTSTLACAAQTPRRPPRGCEVCHADHTLTKCPSFEKMTTQDRQRVVKEEALCFNCLGKGHQARFCRVGRSCGRCRGRHHTLVCTQDTKVAQARNEGNITATTQVEVAKQGLVWLSTAQVLVCNEDGVELPARALLDQ</sequence>
<accession>A0AAG5DQW2</accession>
<dbReference type="Proteomes" id="UP000075880">
    <property type="component" value="Unassembled WGS sequence"/>
</dbReference>
<dbReference type="AlphaFoldDB" id="A0AAG5DQW2"/>
<evidence type="ECO:0000313" key="2">
    <source>
        <dbReference type="Proteomes" id="UP000075880"/>
    </source>
</evidence>
<name>A0AAG5DQW2_ANOAO</name>